<dbReference type="GO" id="GO:0005737">
    <property type="term" value="C:cytoplasm"/>
    <property type="evidence" value="ECO:0007669"/>
    <property type="project" value="TreeGrafter"/>
</dbReference>
<keyword evidence="2" id="KW-0812">Transmembrane</keyword>
<dbReference type="InterPro" id="IPR006076">
    <property type="entry name" value="FAD-dep_OxRdtase"/>
</dbReference>
<evidence type="ECO:0000313" key="4">
    <source>
        <dbReference type="EMBL" id="RJP73943.1"/>
    </source>
</evidence>
<dbReference type="PANTHER" id="PTHR13847">
    <property type="entry name" value="SARCOSINE DEHYDROGENASE-RELATED"/>
    <property type="match status" value="1"/>
</dbReference>
<reference evidence="4 5" key="1">
    <citation type="journal article" date="2017" name="ISME J.">
        <title>Energy and carbon metabolisms in a deep terrestrial subsurface fluid microbial community.</title>
        <authorList>
            <person name="Momper L."/>
            <person name="Jungbluth S.P."/>
            <person name="Lee M.D."/>
            <person name="Amend J.P."/>
        </authorList>
    </citation>
    <scope>NUCLEOTIDE SEQUENCE [LARGE SCALE GENOMIC DNA]</scope>
    <source>
        <strain evidence="4">SURF_17</strain>
    </source>
</reference>
<accession>A0A419F6A6</accession>
<keyword evidence="2" id="KW-0472">Membrane</keyword>
<name>A0A419F6A6_9BACT</name>
<dbReference type="SUPFAM" id="SSF51905">
    <property type="entry name" value="FAD/NAD(P)-binding domain"/>
    <property type="match status" value="1"/>
</dbReference>
<feature type="transmembrane region" description="Helical" evidence="2">
    <location>
        <begin position="6"/>
        <end position="25"/>
    </location>
</feature>
<keyword evidence="2" id="KW-1133">Transmembrane helix</keyword>
<protein>
    <submittedName>
        <fullName evidence="4">FAD-binding oxidoreductase</fullName>
    </submittedName>
</protein>
<dbReference type="EMBL" id="QZKI01000022">
    <property type="protein sequence ID" value="RJP73943.1"/>
    <property type="molecule type" value="Genomic_DNA"/>
</dbReference>
<evidence type="ECO:0000256" key="2">
    <source>
        <dbReference type="SAM" id="Phobius"/>
    </source>
</evidence>
<evidence type="ECO:0000256" key="1">
    <source>
        <dbReference type="ARBA" id="ARBA00023002"/>
    </source>
</evidence>
<evidence type="ECO:0000259" key="3">
    <source>
        <dbReference type="Pfam" id="PF01266"/>
    </source>
</evidence>
<proteinExistence type="predicted"/>
<dbReference type="InterPro" id="IPR036188">
    <property type="entry name" value="FAD/NAD-bd_sf"/>
</dbReference>
<dbReference type="Gene3D" id="3.30.9.10">
    <property type="entry name" value="D-Amino Acid Oxidase, subunit A, domain 2"/>
    <property type="match status" value="1"/>
</dbReference>
<evidence type="ECO:0000313" key="5">
    <source>
        <dbReference type="Proteomes" id="UP000285961"/>
    </source>
</evidence>
<organism evidence="4 5">
    <name type="scientific">Candidatus Abyssobacteria bacterium SURF_17</name>
    <dbReference type="NCBI Taxonomy" id="2093361"/>
    <lineage>
        <taxon>Bacteria</taxon>
        <taxon>Pseudomonadati</taxon>
        <taxon>Candidatus Hydrogenedentota</taxon>
        <taxon>Candidatus Abyssobacteria</taxon>
    </lineage>
</organism>
<dbReference type="PANTHER" id="PTHR13847:SF287">
    <property type="entry name" value="FAD-DEPENDENT OXIDOREDUCTASE DOMAIN-CONTAINING PROTEIN 1"/>
    <property type="match status" value="1"/>
</dbReference>
<gene>
    <name evidence="4" type="ORF">C4532_03730</name>
</gene>
<feature type="domain" description="FAD dependent oxidoreductase" evidence="3">
    <location>
        <begin position="9"/>
        <end position="355"/>
    </location>
</feature>
<dbReference type="GO" id="GO:0016491">
    <property type="term" value="F:oxidoreductase activity"/>
    <property type="evidence" value="ECO:0007669"/>
    <property type="project" value="UniProtKB-KW"/>
</dbReference>
<keyword evidence="1" id="KW-0560">Oxidoreductase</keyword>
<sequence>MDRGNSFEVIIVGCGIAGASLAYFLSRRGLTDIVILEREEQPGYHSTGRSAAVLVELDFVPSVLQLTILAASFLRNPPEGFSQSPLLEQSGIMVMFQGDDWSMIEGVAPVFRQMGVSLELLTPSQVVERFPVVSDDHFDGAVFLPEDGHIDVHELLWSYIRHARHEGVELRCGVEVHGIRVERGRCRGLMTNEGEFTGRWVVNAAGAWAGIIGQLAGATQIELTPYRRTVATFAAPDGLDVTRWPLVSNYTHKLFFKPESRGLLACPMDEDPVEPCDARPDELVIAQTIDRLETLAPCLVPKSLRQKWAGLRTFAPDQSYIIGEDPSVKGFFWLAGQGGSGIETSPAAGQVAAELLIDGRTSLIDPNLFSPARFAKD</sequence>
<dbReference type="Proteomes" id="UP000285961">
    <property type="component" value="Unassembled WGS sequence"/>
</dbReference>
<comment type="caution">
    <text evidence="4">The sequence shown here is derived from an EMBL/GenBank/DDBJ whole genome shotgun (WGS) entry which is preliminary data.</text>
</comment>
<dbReference type="AlphaFoldDB" id="A0A419F6A6"/>
<dbReference type="Pfam" id="PF01266">
    <property type="entry name" value="DAO"/>
    <property type="match status" value="1"/>
</dbReference>
<dbReference type="Gene3D" id="3.50.50.60">
    <property type="entry name" value="FAD/NAD(P)-binding domain"/>
    <property type="match status" value="1"/>
</dbReference>